<dbReference type="RefSeq" id="WP_225677284.1">
    <property type="nucleotide sequence ID" value="NZ_JAEDAH010000105.1"/>
</dbReference>
<comment type="caution">
    <text evidence="2">The sequence shown here is derived from an EMBL/GenBank/DDBJ whole genome shotgun (WGS) entry which is preliminary data.</text>
</comment>
<feature type="transmembrane region" description="Helical" evidence="1">
    <location>
        <begin position="55"/>
        <end position="80"/>
    </location>
</feature>
<reference evidence="2 3" key="1">
    <citation type="submission" date="2020-12" db="EMBL/GenBank/DDBJ databases">
        <title>Novel Thalassolituus-related marine hydrocarbonoclastic bacteria mediated algae-derived hydrocarbons mineralization in twilight zone of the northern South China Sea.</title>
        <authorList>
            <person name="Dong C."/>
        </authorList>
    </citation>
    <scope>NUCLEOTIDE SEQUENCE [LARGE SCALE GENOMIC DNA]</scope>
    <source>
        <strain evidence="2 3">IMCC1826</strain>
    </source>
</reference>
<proteinExistence type="predicted"/>
<organism evidence="2 3">
    <name type="scientific">Thalassolituus marinus</name>
    <dbReference type="NCBI Taxonomy" id="671053"/>
    <lineage>
        <taxon>Bacteria</taxon>
        <taxon>Pseudomonadati</taxon>
        <taxon>Pseudomonadota</taxon>
        <taxon>Gammaproteobacteria</taxon>
        <taxon>Oceanospirillales</taxon>
        <taxon>Oceanospirillaceae</taxon>
        <taxon>Thalassolituus</taxon>
    </lineage>
</organism>
<feature type="transmembrane region" description="Helical" evidence="1">
    <location>
        <begin position="92"/>
        <end position="109"/>
    </location>
</feature>
<keyword evidence="1" id="KW-0812">Transmembrane</keyword>
<evidence type="ECO:0000256" key="1">
    <source>
        <dbReference type="SAM" id="Phobius"/>
    </source>
</evidence>
<keyword evidence="3" id="KW-1185">Reference proteome</keyword>
<keyword evidence="1" id="KW-0472">Membrane</keyword>
<evidence type="ECO:0000313" key="3">
    <source>
        <dbReference type="Proteomes" id="UP000714380"/>
    </source>
</evidence>
<sequence>MKMISSFFKKVASGRSVFKLLEKAGWIAAGSVLTAASYAAPPDASAVNTESEGIAQFITTLLNGWPGYLLALIAFAFGIFEFFSKNGDRMKMFGSFAIAIAIIVVPPALEGFFSGI</sequence>
<protein>
    <recommendedName>
        <fullName evidence="4">Conjugal transfer protein TrbC</fullName>
    </recommendedName>
</protein>
<gene>
    <name evidence="2" type="ORF">I9W95_17485</name>
</gene>
<evidence type="ECO:0000313" key="2">
    <source>
        <dbReference type="EMBL" id="MCA6065393.1"/>
    </source>
</evidence>
<name>A0ABS7ZWA2_9GAMM</name>
<dbReference type="EMBL" id="JAEDAH010000105">
    <property type="protein sequence ID" value="MCA6065393.1"/>
    <property type="molecule type" value="Genomic_DNA"/>
</dbReference>
<accession>A0ABS7ZWA2</accession>
<evidence type="ECO:0008006" key="4">
    <source>
        <dbReference type="Google" id="ProtNLM"/>
    </source>
</evidence>
<keyword evidence="1" id="KW-1133">Transmembrane helix</keyword>
<dbReference type="Proteomes" id="UP000714380">
    <property type="component" value="Unassembled WGS sequence"/>
</dbReference>